<keyword evidence="2" id="KW-1185">Reference proteome</keyword>
<sequence>MHHDRNDHSLRPCFTLKIGIATCIENRYPKEAIVEVDAHNTPIKRVYLKRLIRQDATGIWTVVGYDPAP</sequence>
<accession>A0ABN5FYK6</accession>
<organism evidence="1 2">
    <name type="scientific">Bacillus caldolyticus</name>
    <dbReference type="NCBI Taxonomy" id="1394"/>
    <lineage>
        <taxon>Bacteria</taxon>
        <taxon>Bacillati</taxon>
        <taxon>Bacillota</taxon>
        <taxon>Bacilli</taxon>
        <taxon>Bacillales</taxon>
        <taxon>Anoxybacillaceae</taxon>
        <taxon>Geobacillus</taxon>
        <taxon>Geobacillus thermoleovorans group</taxon>
    </lineage>
</organism>
<dbReference type="Proteomes" id="UP000265462">
    <property type="component" value="Chromosome"/>
</dbReference>
<reference evidence="1 2" key="1">
    <citation type="submission" date="2018-02" db="EMBL/GenBank/DDBJ databases">
        <title>Complete genome and methylome analysis of Bacillus caldolyticus.</title>
        <authorList>
            <person name="Fomenkov A.I."/>
            <person name="Mersha F."/>
            <person name="Vincze T."/>
            <person name="Roberts R.J."/>
        </authorList>
    </citation>
    <scope>NUCLEOTIDE SEQUENCE [LARGE SCALE GENOMIC DNA]</scope>
    <source>
        <strain evidence="1 2">NEB414</strain>
    </source>
</reference>
<proteinExistence type="predicted"/>
<evidence type="ECO:0000313" key="1">
    <source>
        <dbReference type="EMBL" id="AUI35654.1"/>
    </source>
</evidence>
<evidence type="ECO:0000313" key="2">
    <source>
        <dbReference type="Proteomes" id="UP000265462"/>
    </source>
</evidence>
<name>A0ABN5FYK6_BACCL</name>
<gene>
    <name evidence="1" type="ORF">CWI35_03175</name>
</gene>
<protein>
    <submittedName>
        <fullName evidence="1">Uncharacterized protein</fullName>
    </submittedName>
</protein>
<dbReference type="EMBL" id="CP025074">
    <property type="protein sequence ID" value="AUI35654.1"/>
    <property type="molecule type" value="Genomic_DNA"/>
</dbReference>